<dbReference type="AlphaFoldDB" id="A0A6H3F9V7"/>
<feature type="transmembrane region" description="Helical" evidence="2">
    <location>
        <begin position="7"/>
        <end position="35"/>
    </location>
</feature>
<gene>
    <name evidence="3" type="ORF">EB812_10605</name>
</gene>
<dbReference type="EMBL" id="SIXC01000015">
    <property type="protein sequence ID" value="TBH78464.1"/>
    <property type="molecule type" value="Genomic_DNA"/>
</dbReference>
<dbReference type="SUPFAM" id="SSF141322">
    <property type="entry name" value="NfeD domain-like"/>
    <property type="match status" value="1"/>
</dbReference>
<evidence type="ECO:0000256" key="2">
    <source>
        <dbReference type="SAM" id="Phobius"/>
    </source>
</evidence>
<dbReference type="GO" id="GO:0005886">
    <property type="term" value="C:plasma membrane"/>
    <property type="evidence" value="ECO:0007669"/>
    <property type="project" value="TreeGrafter"/>
</dbReference>
<sequence>MSAPPLLWFFLGTALLLAELLTPALVLLFFGLGAWAAALAALAGLDFSGQLVVFMAVALLSLAVLRKRLRRVFGGRAKDGDAPHDDEGPAPHPLTGTRGLVSKALQSGFEGEVSAGGSFWRAVSTTPLEKGAPVVVLGAQPGNGLVLCVAPAPDNRGTGSADAGTRQGPGA</sequence>
<name>A0A6H3F9V7_9BACT</name>
<keyword evidence="2" id="KW-0472">Membrane</keyword>
<dbReference type="InterPro" id="IPR052165">
    <property type="entry name" value="Membrane_assoc_protease"/>
</dbReference>
<evidence type="ECO:0000313" key="4">
    <source>
        <dbReference type="Proteomes" id="UP000292919"/>
    </source>
</evidence>
<evidence type="ECO:0000313" key="3">
    <source>
        <dbReference type="EMBL" id="TBH78464.1"/>
    </source>
</evidence>
<keyword evidence="2" id="KW-0812">Transmembrane</keyword>
<proteinExistence type="predicted"/>
<feature type="compositionally biased region" description="Basic and acidic residues" evidence="1">
    <location>
        <begin position="76"/>
        <end position="89"/>
    </location>
</feature>
<evidence type="ECO:0000256" key="1">
    <source>
        <dbReference type="SAM" id="MobiDB-lite"/>
    </source>
</evidence>
<dbReference type="PANTHER" id="PTHR33507:SF3">
    <property type="entry name" value="INNER MEMBRANE PROTEIN YBBJ"/>
    <property type="match status" value="1"/>
</dbReference>
<dbReference type="RefSeq" id="WP_118230848.1">
    <property type="nucleotide sequence ID" value="NZ_DBFBQU010000120.1"/>
</dbReference>
<dbReference type="PANTHER" id="PTHR33507">
    <property type="entry name" value="INNER MEMBRANE PROTEIN YBBJ"/>
    <property type="match status" value="1"/>
</dbReference>
<reference evidence="3 4" key="1">
    <citation type="submission" date="2018-12" db="EMBL/GenBank/DDBJ databases">
        <title>First genome draft of Desulfovibrio legallis sp. nov.</title>
        <authorList>
            <person name="Ben Dhia O."/>
            <person name="Najjari A."/>
            <person name="Ferjani R."/>
            <person name="Fhoula I."/>
            <person name="Fardeau M.-L."/>
            <person name="Boudabbous A."/>
            <person name="Ouzari H.I."/>
        </authorList>
    </citation>
    <scope>NUCLEOTIDE SEQUENCE [LARGE SCALE GENOMIC DNA]</scope>
    <source>
        <strain evidence="3 4">H1T</strain>
    </source>
</reference>
<keyword evidence="2" id="KW-1133">Transmembrane helix</keyword>
<comment type="caution">
    <text evidence="3">The sequence shown here is derived from an EMBL/GenBank/DDBJ whole genome shotgun (WGS) entry which is preliminary data.</text>
</comment>
<keyword evidence="4" id="KW-1185">Reference proteome</keyword>
<dbReference type="InterPro" id="IPR012340">
    <property type="entry name" value="NA-bd_OB-fold"/>
</dbReference>
<protein>
    <submittedName>
        <fullName evidence="3">NfeD family protein</fullName>
    </submittedName>
</protein>
<feature type="region of interest" description="Disordered" evidence="1">
    <location>
        <begin position="152"/>
        <end position="171"/>
    </location>
</feature>
<feature type="region of interest" description="Disordered" evidence="1">
    <location>
        <begin position="76"/>
        <end position="97"/>
    </location>
</feature>
<feature type="transmembrane region" description="Helical" evidence="2">
    <location>
        <begin position="47"/>
        <end position="65"/>
    </location>
</feature>
<dbReference type="Gene3D" id="2.40.50.140">
    <property type="entry name" value="Nucleic acid-binding proteins"/>
    <property type="match status" value="1"/>
</dbReference>
<accession>A0A6H3F9V7</accession>
<dbReference type="Proteomes" id="UP000292919">
    <property type="component" value="Unassembled WGS sequence"/>
</dbReference>
<organism evidence="3 4">
    <name type="scientific">Desulfovibrio legallii</name>
    <dbReference type="NCBI Taxonomy" id="571438"/>
    <lineage>
        <taxon>Bacteria</taxon>
        <taxon>Pseudomonadati</taxon>
        <taxon>Thermodesulfobacteriota</taxon>
        <taxon>Desulfovibrionia</taxon>
        <taxon>Desulfovibrionales</taxon>
        <taxon>Desulfovibrionaceae</taxon>
        <taxon>Desulfovibrio</taxon>
    </lineage>
</organism>